<feature type="region of interest" description="Disordered" evidence="1">
    <location>
        <begin position="367"/>
        <end position="420"/>
    </location>
</feature>
<feature type="region of interest" description="Disordered" evidence="1">
    <location>
        <begin position="912"/>
        <end position="963"/>
    </location>
</feature>
<feature type="compositionally biased region" description="Basic and acidic residues" evidence="1">
    <location>
        <begin position="367"/>
        <end position="379"/>
    </location>
</feature>
<evidence type="ECO:0000313" key="2">
    <source>
        <dbReference type="EMBL" id="KAL0272171.1"/>
    </source>
</evidence>
<feature type="region of interest" description="Disordered" evidence="1">
    <location>
        <begin position="440"/>
        <end position="491"/>
    </location>
</feature>
<protein>
    <submittedName>
        <fullName evidence="2">Uncharacterized protein</fullName>
    </submittedName>
</protein>
<gene>
    <name evidence="2" type="ORF">PYX00_005251</name>
</gene>
<comment type="caution">
    <text evidence="2">The sequence shown here is derived from an EMBL/GenBank/DDBJ whole genome shotgun (WGS) entry which is preliminary data.</text>
</comment>
<feature type="compositionally biased region" description="Basic residues" evidence="1">
    <location>
        <begin position="322"/>
        <end position="339"/>
    </location>
</feature>
<name>A0AAW2HRS7_9NEOP</name>
<sequence>MSTALNLPLWECNSPPNSPDSSEDLDLIAGRFSSGEKPFLYGDSEDTSQIPLDNGMPARRLSSGSDCDSVGRVKFEDACRLNNNVSDFGDCDVEKCNAECASASSKRRRSRNVSSDGDRVGRSKRRRSSGKSSDERPANVKCGPSGDAGTVGGDDDEDEEDGRERSPRRQRELTPSAEINNRDVTASRDITSNPSIGSKARTSDGRRGTCGEGDAPRKGSCSAGSYSRRKHHKHHKHRRRTPTPEEITPVSPKVNPIFLWVKQDDTRIVEVMCEDYDHRNRIRLTRTHLGWRAIPKTERFAAAIIPKAPPAPEVVASEETKRSRRKKGGKKKKLKKRKVPVQSKESLNAVKECSVTITRDDVEQCLKPEESENHSECKAPSRSPSPEPAERKTARLTKSFSCDFSPAPKPARNLTRSASLDLNMDGETRLELERNFKVQIESGAVAESAPEVKTEVEEEPTKEEDAKKPPEEEKVPSEVIDVAKQDPDFNDADCDELGELLKDIPDLEFVEEEELEQEDEEWSTPTDLTVPKAKIEEKECTKVKLPVLPSNISSLVTVTSATRLPEPLTAPLPEVTITPIPNPKPAHQQKRQNNFLESLLSSPYPVKPEKDEITVTRSIAEKRPEKKKLPQVEDSRNKKMKMEDITLKSLLSKQSEKMKGTELENHVKKIKSKHESESTDLSKSRLHELLTEGVSSSGSDPIAQLKQVLSNPDLAVPDPLLVPRARLPALVASPASEIPRLLSMHLDKKIEEKRCPPLMDSDMLEVSLSNLRSLLSCNTDKTKSTDGDDIASYQKSLEAFLEWQRYQTDLLESQMKNAPLTPGLSPADIDLATATALNQMLWLPYLELNGNTVSSPVNSVFPQYPNGMTALPHISTNHFPQSSPFLTPTSPMDIDAQMKTLAMWQEAVMSQSAQQSRKVPSTLLPQDRLKIPNVQQQQKKQRPSPIPSPQKVRNYSPRQEPQKTHFNFDNHLQLQQLQQQQEGLLRQQYEMQRKQKRTNDLHRQRQEQSAVQHMQLNLEEAEKKNRASISVKPLSNLIDRNGRHGKKQPWQQFEQDLRKNAEMTNQMALRWHQFEEEMRKNRVKSKIKAEANADWQTGSAQEKPPEQKKETAKLKVKNLVDPNMSPPKLLKQIAPEVPDDAVPIQDESQAHLWHPLFGSNQIKTQQYNSPWRWTTVTVNGE</sequence>
<feature type="compositionally biased region" description="Polar residues" evidence="1">
    <location>
        <begin position="177"/>
        <end position="196"/>
    </location>
</feature>
<proteinExistence type="predicted"/>
<feature type="compositionally biased region" description="Basic and acidic residues" evidence="1">
    <location>
        <begin position="201"/>
        <end position="217"/>
    </location>
</feature>
<accession>A0AAW2HRS7</accession>
<feature type="compositionally biased region" description="Basic residues" evidence="1">
    <location>
        <begin position="227"/>
        <end position="241"/>
    </location>
</feature>
<evidence type="ECO:0000256" key="1">
    <source>
        <dbReference type="SAM" id="MobiDB-lite"/>
    </source>
</evidence>
<feature type="region of interest" description="Disordered" evidence="1">
    <location>
        <begin position="656"/>
        <end position="683"/>
    </location>
</feature>
<feature type="region of interest" description="Disordered" evidence="1">
    <location>
        <begin position="1085"/>
        <end position="1111"/>
    </location>
</feature>
<feature type="region of interest" description="Disordered" evidence="1">
    <location>
        <begin position="38"/>
        <end position="68"/>
    </location>
</feature>
<feature type="region of interest" description="Disordered" evidence="1">
    <location>
        <begin position="100"/>
        <end position="249"/>
    </location>
</feature>
<dbReference type="EMBL" id="JARGDH010000003">
    <property type="protein sequence ID" value="KAL0272171.1"/>
    <property type="molecule type" value="Genomic_DNA"/>
</dbReference>
<reference evidence="2" key="1">
    <citation type="journal article" date="2024" name="Gigascience">
        <title>Chromosome-level genome of the poultry shaft louse Menopon gallinae provides insight into the host-switching and adaptive evolution of parasitic lice.</title>
        <authorList>
            <person name="Xu Y."/>
            <person name="Ma L."/>
            <person name="Liu S."/>
            <person name="Liang Y."/>
            <person name="Liu Q."/>
            <person name="He Z."/>
            <person name="Tian L."/>
            <person name="Duan Y."/>
            <person name="Cai W."/>
            <person name="Li H."/>
            <person name="Song F."/>
        </authorList>
    </citation>
    <scope>NUCLEOTIDE SEQUENCE</scope>
    <source>
        <strain evidence="2">Cailab_2023a</strain>
    </source>
</reference>
<organism evidence="2">
    <name type="scientific">Menopon gallinae</name>
    <name type="common">poultry shaft louse</name>
    <dbReference type="NCBI Taxonomy" id="328185"/>
    <lineage>
        <taxon>Eukaryota</taxon>
        <taxon>Metazoa</taxon>
        <taxon>Ecdysozoa</taxon>
        <taxon>Arthropoda</taxon>
        <taxon>Hexapoda</taxon>
        <taxon>Insecta</taxon>
        <taxon>Pterygota</taxon>
        <taxon>Neoptera</taxon>
        <taxon>Paraneoptera</taxon>
        <taxon>Psocodea</taxon>
        <taxon>Troctomorpha</taxon>
        <taxon>Phthiraptera</taxon>
        <taxon>Amblycera</taxon>
        <taxon>Menoponidae</taxon>
        <taxon>Menopon</taxon>
    </lineage>
</organism>
<feature type="compositionally biased region" description="Basic and acidic residues" evidence="1">
    <location>
        <begin position="463"/>
        <end position="487"/>
    </location>
</feature>
<dbReference type="AlphaFoldDB" id="A0AAW2HRS7"/>
<feature type="region of interest" description="Disordered" evidence="1">
    <location>
        <begin position="1022"/>
        <end position="1050"/>
    </location>
</feature>
<feature type="region of interest" description="Disordered" evidence="1">
    <location>
        <begin position="617"/>
        <end position="638"/>
    </location>
</feature>
<feature type="compositionally biased region" description="Basic and acidic residues" evidence="1">
    <location>
        <begin position="162"/>
        <end position="172"/>
    </location>
</feature>
<feature type="region of interest" description="Disordered" evidence="1">
    <location>
        <begin position="312"/>
        <end position="345"/>
    </location>
</feature>